<reference evidence="2 3" key="1">
    <citation type="submission" date="2017-09" db="EMBL/GenBank/DDBJ databases">
        <title>Evaluation of Pacific Biosciences Sequencing Technology to Finishing C. thermocellum Genome Sequences.</title>
        <authorList>
            <person name="Brown S."/>
        </authorList>
    </citation>
    <scope>NUCLEOTIDE SEQUENCE [LARGE SCALE GENOMIC DNA]</scope>
    <source>
        <strain evidence="2 3">AD2</strain>
    </source>
</reference>
<feature type="region of interest" description="Disordered" evidence="1">
    <location>
        <begin position="50"/>
        <end position="103"/>
    </location>
</feature>
<dbReference type="AlphaFoldDB" id="A0AB36THN7"/>
<dbReference type="RefSeq" id="WP_003517995.1">
    <property type="nucleotide sequence ID" value="NZ_CP013828.1"/>
</dbReference>
<dbReference type="EMBL" id="PDBW01000001">
    <property type="protein sequence ID" value="PFH03005.1"/>
    <property type="molecule type" value="Genomic_DNA"/>
</dbReference>
<dbReference type="Proteomes" id="UP000223596">
    <property type="component" value="Unassembled WGS sequence"/>
</dbReference>
<gene>
    <name evidence="2" type="ORF">M972_111801</name>
</gene>
<dbReference type="GeneID" id="35802985"/>
<evidence type="ECO:0000313" key="3">
    <source>
        <dbReference type="Proteomes" id="UP000223596"/>
    </source>
</evidence>
<comment type="caution">
    <text evidence="2">The sequence shown here is derived from an EMBL/GenBank/DDBJ whole genome shotgun (WGS) entry which is preliminary data.</text>
</comment>
<name>A0AB36THN7_ACETH</name>
<sequence>MSIKPIDFQMMIPKTAEISKIQNDQQQKSVVVNEQQTNITRQKFEENVNTVHARENAEKVRIDSEQKKKKEERGRKKNPNRAKYGTKGEKEPEEQTSVIDIRL</sequence>
<feature type="compositionally biased region" description="Basic and acidic residues" evidence="1">
    <location>
        <begin position="50"/>
        <end position="74"/>
    </location>
</feature>
<evidence type="ECO:0000256" key="1">
    <source>
        <dbReference type="SAM" id="MobiDB-lite"/>
    </source>
</evidence>
<evidence type="ECO:0000313" key="2">
    <source>
        <dbReference type="EMBL" id="PFH03005.1"/>
    </source>
</evidence>
<proteinExistence type="predicted"/>
<protein>
    <submittedName>
        <fullName evidence="2">Uncharacterized protein</fullName>
    </submittedName>
</protein>
<accession>A0AB36THN7</accession>
<organism evidence="2 3">
    <name type="scientific">Acetivibrio thermocellus AD2</name>
    <dbReference type="NCBI Taxonomy" id="1138384"/>
    <lineage>
        <taxon>Bacteria</taxon>
        <taxon>Bacillati</taxon>
        <taxon>Bacillota</taxon>
        <taxon>Clostridia</taxon>
        <taxon>Eubacteriales</taxon>
        <taxon>Oscillospiraceae</taxon>
        <taxon>Acetivibrio</taxon>
    </lineage>
</organism>